<evidence type="ECO:0000256" key="1">
    <source>
        <dbReference type="SAM" id="Phobius"/>
    </source>
</evidence>
<feature type="transmembrane region" description="Helical" evidence="1">
    <location>
        <begin position="186"/>
        <end position="209"/>
    </location>
</feature>
<evidence type="ECO:0000313" key="2">
    <source>
        <dbReference type="EMBL" id="PSR33074.1"/>
    </source>
</evidence>
<evidence type="ECO:0008006" key="4">
    <source>
        <dbReference type="Google" id="ProtNLM"/>
    </source>
</evidence>
<protein>
    <recommendedName>
        <fullName evidence="4">DUF4013 domain-containing protein</fullName>
    </recommendedName>
</protein>
<dbReference type="EMBL" id="PXYW01000027">
    <property type="protein sequence ID" value="PSR33074.1"/>
    <property type="molecule type" value="Genomic_DNA"/>
</dbReference>
<keyword evidence="1" id="KW-0472">Membrane</keyword>
<feature type="transmembrane region" description="Helical" evidence="1">
    <location>
        <begin position="21"/>
        <end position="44"/>
    </location>
</feature>
<accession>A0A2T2XEY3</accession>
<dbReference type="Proteomes" id="UP000242972">
    <property type="component" value="Unassembled WGS sequence"/>
</dbReference>
<evidence type="ECO:0000313" key="3">
    <source>
        <dbReference type="Proteomes" id="UP000242972"/>
    </source>
</evidence>
<proteinExistence type="predicted"/>
<keyword evidence="1" id="KW-1133">Transmembrane helix</keyword>
<feature type="transmembrane region" description="Helical" evidence="1">
    <location>
        <begin position="111"/>
        <end position="135"/>
    </location>
</feature>
<keyword evidence="1" id="KW-0812">Transmembrane</keyword>
<sequence>MFTEIVNRTQNGLKQTAVWSVVIWSLVFTLILFVLFAIMGVHMASTLTSVPTTPIAMGNLGGAAVLGGLIMILAGPYWIAATYGTLAEAANGTSITWGSFWQNGRQMYGRAWGLTGFSVLWMLSMFVIAIIFGALLRSPVLSTLVMMLWIIISLPVLIRMMGGLFSRKLSWGQSFTQSFQPAGWGILWLAMVAYGIASVIVLLLVSLILGHIPVIGSILVLCVDVILEVVGGIWAFSAYEVTTPTIQ</sequence>
<gene>
    <name evidence="2" type="ORF">C7B46_11335</name>
</gene>
<dbReference type="AlphaFoldDB" id="A0A2T2XEY3"/>
<comment type="caution">
    <text evidence="2">The sequence shown here is derived from an EMBL/GenBank/DDBJ whole genome shotgun (WGS) entry which is preliminary data.</text>
</comment>
<reference evidence="2 3" key="1">
    <citation type="journal article" date="2014" name="BMC Genomics">
        <title>Comparison of environmental and isolate Sulfobacillus genomes reveals diverse carbon, sulfur, nitrogen, and hydrogen metabolisms.</title>
        <authorList>
            <person name="Justice N.B."/>
            <person name="Norman A."/>
            <person name="Brown C.T."/>
            <person name="Singh A."/>
            <person name="Thomas B.C."/>
            <person name="Banfield J.F."/>
        </authorList>
    </citation>
    <scope>NUCLEOTIDE SEQUENCE [LARGE SCALE GENOMIC DNA]</scope>
    <source>
        <strain evidence="2">AMDSBA4</strain>
    </source>
</reference>
<feature type="transmembrane region" description="Helical" evidence="1">
    <location>
        <begin position="215"/>
        <end position="239"/>
    </location>
</feature>
<name>A0A2T2XEY3_9FIRM</name>
<feature type="transmembrane region" description="Helical" evidence="1">
    <location>
        <begin position="56"/>
        <end position="79"/>
    </location>
</feature>
<feature type="transmembrane region" description="Helical" evidence="1">
    <location>
        <begin position="141"/>
        <end position="165"/>
    </location>
</feature>
<organism evidence="2 3">
    <name type="scientific">Sulfobacillus benefaciens</name>
    <dbReference type="NCBI Taxonomy" id="453960"/>
    <lineage>
        <taxon>Bacteria</taxon>
        <taxon>Bacillati</taxon>
        <taxon>Bacillota</taxon>
        <taxon>Clostridia</taxon>
        <taxon>Eubacteriales</taxon>
        <taxon>Clostridiales Family XVII. Incertae Sedis</taxon>
        <taxon>Sulfobacillus</taxon>
    </lineage>
</organism>